<dbReference type="GO" id="GO:0008270">
    <property type="term" value="F:zinc ion binding"/>
    <property type="evidence" value="ECO:0007669"/>
    <property type="project" value="UniProtKB-KW"/>
</dbReference>
<evidence type="ECO:0000256" key="9">
    <source>
        <dbReference type="SAM" id="MobiDB-lite"/>
    </source>
</evidence>
<dbReference type="SUPFAM" id="SSF57850">
    <property type="entry name" value="RING/U-box"/>
    <property type="match status" value="1"/>
</dbReference>
<dbReference type="GO" id="GO:0005783">
    <property type="term" value="C:endoplasmic reticulum"/>
    <property type="evidence" value="ECO:0007669"/>
    <property type="project" value="TreeGrafter"/>
</dbReference>
<name>A0A0N4YJK1_NIPBR</name>
<dbReference type="WBParaSite" id="NBR_0001714901-mRNA-1">
    <property type="protein sequence ID" value="NBR_0001714901-mRNA-1"/>
    <property type="gene ID" value="NBR_0001714901"/>
</dbReference>
<feature type="transmembrane region" description="Helical" evidence="10">
    <location>
        <begin position="316"/>
        <end position="338"/>
    </location>
</feature>
<reference evidence="13 14" key="2">
    <citation type="submission" date="2018-11" db="EMBL/GenBank/DDBJ databases">
        <authorList>
            <consortium name="Pathogen Informatics"/>
        </authorList>
    </citation>
    <scope>NUCLEOTIDE SEQUENCE [LARGE SCALE GENOMIC DNA]</scope>
</reference>
<feature type="domain" description="CUE" evidence="12">
    <location>
        <begin position="477"/>
        <end position="519"/>
    </location>
</feature>
<dbReference type="GO" id="GO:0030968">
    <property type="term" value="P:endoplasmic reticulum unfolded protein response"/>
    <property type="evidence" value="ECO:0007669"/>
    <property type="project" value="TreeGrafter"/>
</dbReference>
<dbReference type="EMBL" id="UYSL01022583">
    <property type="protein sequence ID" value="VDL80763.1"/>
    <property type="molecule type" value="Genomic_DNA"/>
</dbReference>
<organism evidence="15">
    <name type="scientific">Nippostrongylus brasiliensis</name>
    <name type="common">Rat hookworm</name>
    <dbReference type="NCBI Taxonomy" id="27835"/>
    <lineage>
        <taxon>Eukaryota</taxon>
        <taxon>Metazoa</taxon>
        <taxon>Ecdysozoa</taxon>
        <taxon>Nematoda</taxon>
        <taxon>Chromadorea</taxon>
        <taxon>Rhabditida</taxon>
        <taxon>Rhabditina</taxon>
        <taxon>Rhabditomorpha</taxon>
        <taxon>Strongyloidea</taxon>
        <taxon>Heligmosomidae</taxon>
        <taxon>Nippostrongylus</taxon>
    </lineage>
</organism>
<evidence type="ECO:0000256" key="8">
    <source>
        <dbReference type="PROSITE-ProRule" id="PRU00175"/>
    </source>
</evidence>
<dbReference type="PANTHER" id="PTHR15067">
    <property type="entry name" value="E3 UBIQUITIN-PROTEIN LIGASE RNF8"/>
    <property type="match status" value="1"/>
</dbReference>
<keyword evidence="3" id="KW-0479">Metal-binding</keyword>
<evidence type="ECO:0000313" key="15">
    <source>
        <dbReference type="WBParaSite" id="NBR_0001714901-mRNA-1"/>
    </source>
</evidence>
<dbReference type="GO" id="GO:0043130">
    <property type="term" value="F:ubiquitin binding"/>
    <property type="evidence" value="ECO:0007669"/>
    <property type="project" value="InterPro"/>
</dbReference>
<dbReference type="Pfam" id="PF02845">
    <property type="entry name" value="CUE"/>
    <property type="match status" value="1"/>
</dbReference>
<evidence type="ECO:0000256" key="10">
    <source>
        <dbReference type="SAM" id="Phobius"/>
    </source>
</evidence>
<dbReference type="Gene3D" id="3.30.40.10">
    <property type="entry name" value="Zinc/RING finger domain, C3HC4 (zinc finger)"/>
    <property type="match status" value="1"/>
</dbReference>
<feature type="compositionally biased region" description="Low complexity" evidence="9">
    <location>
        <begin position="558"/>
        <end position="581"/>
    </location>
</feature>
<feature type="compositionally biased region" description="Acidic residues" evidence="9">
    <location>
        <begin position="547"/>
        <end position="557"/>
    </location>
</feature>
<evidence type="ECO:0000256" key="5">
    <source>
        <dbReference type="ARBA" id="ARBA00022833"/>
    </source>
</evidence>
<dbReference type="GO" id="GO:0000151">
    <property type="term" value="C:ubiquitin ligase complex"/>
    <property type="evidence" value="ECO:0007669"/>
    <property type="project" value="TreeGrafter"/>
</dbReference>
<dbReference type="GO" id="GO:0070936">
    <property type="term" value="P:protein K48-linked ubiquitination"/>
    <property type="evidence" value="ECO:0007669"/>
    <property type="project" value="TreeGrafter"/>
</dbReference>
<dbReference type="InterPro" id="IPR013083">
    <property type="entry name" value="Znf_RING/FYVE/PHD"/>
</dbReference>
<keyword evidence="5" id="KW-0862">Zinc</keyword>
<evidence type="ECO:0000256" key="6">
    <source>
        <dbReference type="ARBA" id="ARBA00022989"/>
    </source>
</evidence>
<keyword evidence="4 8" id="KW-0863">Zinc-finger</keyword>
<dbReference type="SMART" id="SM00184">
    <property type="entry name" value="RING"/>
    <property type="match status" value="1"/>
</dbReference>
<dbReference type="Pfam" id="PF13639">
    <property type="entry name" value="zf-RING_2"/>
    <property type="match status" value="1"/>
</dbReference>
<protein>
    <submittedName>
        <fullName evidence="15">E3 ubiquitin-protein ligase hrd-like protein 1 (inferred by orthology to a C. elegans protein)</fullName>
    </submittedName>
</protein>
<feature type="transmembrane region" description="Helical" evidence="10">
    <location>
        <begin position="190"/>
        <end position="207"/>
    </location>
</feature>
<reference evidence="15" key="1">
    <citation type="submission" date="2017-02" db="UniProtKB">
        <authorList>
            <consortium name="WormBaseParasite"/>
        </authorList>
    </citation>
    <scope>IDENTIFICATION</scope>
</reference>
<dbReference type="SMART" id="SM00546">
    <property type="entry name" value="CUE"/>
    <property type="match status" value="1"/>
</dbReference>
<evidence type="ECO:0000256" key="4">
    <source>
        <dbReference type="ARBA" id="ARBA00022771"/>
    </source>
</evidence>
<evidence type="ECO:0000256" key="2">
    <source>
        <dbReference type="ARBA" id="ARBA00022692"/>
    </source>
</evidence>
<keyword evidence="7 10" id="KW-0472">Membrane</keyword>
<evidence type="ECO:0000313" key="13">
    <source>
        <dbReference type="EMBL" id="VDL80763.1"/>
    </source>
</evidence>
<comment type="subcellular location">
    <subcellularLocation>
        <location evidence="1">Membrane</location>
        <topology evidence="1">Multi-pass membrane protein</topology>
    </subcellularLocation>
</comment>
<keyword evidence="14" id="KW-1185">Reference proteome</keyword>
<evidence type="ECO:0000313" key="14">
    <source>
        <dbReference type="Proteomes" id="UP000271162"/>
    </source>
</evidence>
<feature type="transmembrane region" description="Helical" evidence="10">
    <location>
        <begin position="228"/>
        <end position="247"/>
    </location>
</feature>
<feature type="transmembrane region" description="Helical" evidence="10">
    <location>
        <begin position="162"/>
        <end position="184"/>
    </location>
</feature>
<dbReference type="STRING" id="27835.A0A0N4YJK1"/>
<dbReference type="Gene3D" id="1.10.8.10">
    <property type="entry name" value="DNA helicase RuvA subunit, C-terminal domain"/>
    <property type="match status" value="1"/>
</dbReference>
<dbReference type="PROSITE" id="PS50089">
    <property type="entry name" value="ZF_RING_2"/>
    <property type="match status" value="1"/>
</dbReference>
<dbReference type="InterPro" id="IPR001841">
    <property type="entry name" value="Znf_RING"/>
</dbReference>
<dbReference type="GO" id="GO:0005829">
    <property type="term" value="C:cytosol"/>
    <property type="evidence" value="ECO:0007669"/>
    <property type="project" value="TreeGrafter"/>
</dbReference>
<dbReference type="Proteomes" id="UP000271162">
    <property type="component" value="Unassembled WGS sequence"/>
</dbReference>
<dbReference type="AlphaFoldDB" id="A0A0N4YJK1"/>
<accession>A0A0N4YJK1</accession>
<feature type="region of interest" description="Disordered" evidence="9">
    <location>
        <begin position="547"/>
        <end position="594"/>
    </location>
</feature>
<evidence type="ECO:0000256" key="3">
    <source>
        <dbReference type="ARBA" id="ARBA00022723"/>
    </source>
</evidence>
<proteinExistence type="predicted"/>
<feature type="domain" description="RING-type" evidence="11">
    <location>
        <begin position="377"/>
        <end position="415"/>
    </location>
</feature>
<keyword evidence="6 10" id="KW-1133">Transmembrane helix</keyword>
<evidence type="ECO:0000256" key="1">
    <source>
        <dbReference type="ARBA" id="ARBA00004141"/>
    </source>
</evidence>
<feature type="transmembrane region" description="Helical" evidence="10">
    <location>
        <begin position="128"/>
        <end position="150"/>
    </location>
</feature>
<evidence type="ECO:0000256" key="7">
    <source>
        <dbReference type="ARBA" id="ARBA00023136"/>
    </source>
</evidence>
<keyword evidence="2 10" id="KW-0812">Transmembrane</keyword>
<dbReference type="PROSITE" id="PS51140">
    <property type="entry name" value="CUE"/>
    <property type="match status" value="1"/>
</dbReference>
<dbReference type="PANTHER" id="PTHR15067:SF5">
    <property type="entry name" value="E3 UBIQUITIN-PROTEIN LIGASE AMFR"/>
    <property type="match status" value="1"/>
</dbReference>
<gene>
    <name evidence="13" type="ORF">NBR_LOCUS17150</name>
</gene>
<evidence type="ECO:0000259" key="11">
    <source>
        <dbReference type="PROSITE" id="PS50089"/>
    </source>
</evidence>
<sequence>MELMKKFLYIVILVPYSSLYYAFPKEKRLRTMDRPRRNIHTGFSSVLRLSRTPFPSLASYITISFFISFIAIANIISVFGHQPEIRELLREEILNSSLSSTYDTKDLKFLSSLTVVQVLQYVKGNSPLVWVSINTYFAFLALVAKILIRLTFKELTRQEEIIVRHGFLSFLMFSLVFLSVVAGAHHSHRVVPWLLWFGLIGFLTVLEDITYQRFKFVSTSMGSSGGRLSWLCFFTSAFSVLMVLFVIKFRNQVSTSHLLFLLVDASISLLRSMHGLLRCLSSSERFAANPDSVRHFNYWLDLSVTIATDSIQLFNYVHLMFMSPLGFNVTCFFFFYHIKNAYSSILNTLARHRKHNQIFLHIQSTYPNEKAEERDLCIVCWEKLGVSRRLPCGHQFHDWCLMWWLAQDGSCPTCRRVVSAPAPINQQPPASPASTTTFRFGGGFGFLRLPQFSIEFSTGTSPLSPFLRRQAQHDDSQLTGMAYQVHEMFPQMPIEAIMEDLRISGSSQATIENILEGRIGFMAGILDNDDEAQQWRMNDETMEADDLLFDDDDDSSGDDVVSSSDSTFTSSPPQHSASAHSLTGHEEEGLSAYQQAKREMIAKYRRRYIESEKGRDLREKGY</sequence>
<dbReference type="InterPro" id="IPR003892">
    <property type="entry name" value="CUE"/>
</dbReference>
<dbReference type="GO" id="GO:0061630">
    <property type="term" value="F:ubiquitin protein ligase activity"/>
    <property type="evidence" value="ECO:0007669"/>
    <property type="project" value="TreeGrafter"/>
</dbReference>
<feature type="transmembrane region" description="Helical" evidence="10">
    <location>
        <begin position="57"/>
        <end position="79"/>
    </location>
</feature>
<dbReference type="GO" id="GO:0006511">
    <property type="term" value="P:ubiquitin-dependent protein catabolic process"/>
    <property type="evidence" value="ECO:0007669"/>
    <property type="project" value="TreeGrafter"/>
</dbReference>
<dbReference type="GO" id="GO:0016020">
    <property type="term" value="C:membrane"/>
    <property type="evidence" value="ECO:0007669"/>
    <property type="project" value="UniProtKB-SubCell"/>
</dbReference>
<evidence type="ECO:0000259" key="12">
    <source>
        <dbReference type="PROSITE" id="PS51140"/>
    </source>
</evidence>
<feature type="transmembrane region" description="Helical" evidence="10">
    <location>
        <begin position="6"/>
        <end position="23"/>
    </location>
</feature>
<dbReference type="OMA" id="EWKINAT"/>
<dbReference type="CDD" id="cd14421">
    <property type="entry name" value="CUE_AMFR"/>
    <property type="match status" value="1"/>
</dbReference>